<dbReference type="InterPro" id="IPR006597">
    <property type="entry name" value="Sel1-like"/>
</dbReference>
<dbReference type="InterPro" id="IPR011990">
    <property type="entry name" value="TPR-like_helical_dom_sf"/>
</dbReference>
<comment type="caution">
    <text evidence="1">The sequence shown here is derived from an EMBL/GenBank/DDBJ whole genome shotgun (WGS) entry which is preliminary data.</text>
</comment>
<dbReference type="Gene3D" id="1.25.40.10">
    <property type="entry name" value="Tetratricopeptide repeat domain"/>
    <property type="match status" value="1"/>
</dbReference>
<proteinExistence type="predicted"/>
<dbReference type="PANTHER" id="PTHR11102:SF160">
    <property type="entry name" value="ERAD-ASSOCIATED E3 UBIQUITIN-PROTEIN LIGASE COMPONENT HRD3"/>
    <property type="match status" value="1"/>
</dbReference>
<dbReference type="SMART" id="SM00671">
    <property type="entry name" value="SEL1"/>
    <property type="match status" value="2"/>
</dbReference>
<sequence length="128" mass="13981">MICIPYHSFAVDTNQPSIAAIEQRAEAGDLKAQLTLAGMYYTGNGVSQDYSQALKCFTKAADQGYANAQYNLGVMYRDGQGVSQDYSQALKYFTLAANQGNEAAKMNINLIKTSTLSRPDLFNESSNK</sequence>
<reference evidence="1 2" key="1">
    <citation type="submission" date="2011-10" db="EMBL/GenBank/DDBJ databases">
        <title>Genome Sequence of Commensalibacter intestini A911, isolated from Drosophila gut.</title>
        <authorList>
            <person name="Lee W.-J."/>
            <person name="Kim E.-K."/>
        </authorList>
    </citation>
    <scope>NUCLEOTIDE SEQUENCE [LARGE SCALE GENOMIC DNA]</scope>
    <source>
        <strain evidence="1 2">A911</strain>
    </source>
</reference>
<dbReference type="STRING" id="1088868.CIN_07000"/>
<dbReference type="eggNOG" id="COG0790">
    <property type="taxonomic scope" value="Bacteria"/>
</dbReference>
<dbReference type="EMBL" id="AGFR01000003">
    <property type="protein sequence ID" value="EHD14768.1"/>
    <property type="molecule type" value="Genomic_DNA"/>
</dbReference>
<accession>G6EZ30</accession>
<dbReference type="InterPro" id="IPR050767">
    <property type="entry name" value="Sel1_AlgK"/>
</dbReference>
<name>G6EZ30_9PROT</name>
<gene>
    <name evidence="1" type="ORF">CIN_07000</name>
</gene>
<organism evidence="1 2">
    <name type="scientific">Commensalibacter intestini A911</name>
    <dbReference type="NCBI Taxonomy" id="1088868"/>
    <lineage>
        <taxon>Bacteria</taxon>
        <taxon>Pseudomonadati</taxon>
        <taxon>Pseudomonadota</taxon>
        <taxon>Alphaproteobacteria</taxon>
        <taxon>Acetobacterales</taxon>
        <taxon>Acetobacteraceae</taxon>
    </lineage>
</organism>
<evidence type="ECO:0000313" key="1">
    <source>
        <dbReference type="EMBL" id="EHD14768.1"/>
    </source>
</evidence>
<dbReference type="SUPFAM" id="SSF81901">
    <property type="entry name" value="HCP-like"/>
    <property type="match status" value="1"/>
</dbReference>
<evidence type="ECO:0000313" key="2">
    <source>
        <dbReference type="Proteomes" id="UP000005939"/>
    </source>
</evidence>
<dbReference type="AlphaFoldDB" id="G6EZ30"/>
<dbReference type="PANTHER" id="PTHR11102">
    <property type="entry name" value="SEL-1-LIKE PROTEIN"/>
    <property type="match status" value="1"/>
</dbReference>
<dbReference type="Pfam" id="PF08238">
    <property type="entry name" value="Sel1"/>
    <property type="match status" value="2"/>
</dbReference>
<protein>
    <submittedName>
        <fullName evidence="1">Sel1 domain protein, repeat-containing protein</fullName>
    </submittedName>
</protein>
<dbReference type="Proteomes" id="UP000005939">
    <property type="component" value="Unassembled WGS sequence"/>
</dbReference>